<gene>
    <name evidence="1" type="ORF">HB912_12135</name>
</gene>
<organism evidence="1 2">
    <name type="scientific">Listeria aquatica</name>
    <dbReference type="NCBI Taxonomy" id="1494960"/>
    <lineage>
        <taxon>Bacteria</taxon>
        <taxon>Bacillati</taxon>
        <taxon>Bacillota</taxon>
        <taxon>Bacilli</taxon>
        <taxon>Bacillales</taxon>
        <taxon>Listeriaceae</taxon>
        <taxon>Listeria</taxon>
    </lineage>
</organism>
<protein>
    <submittedName>
        <fullName evidence="1">Uncharacterized protein</fullName>
    </submittedName>
</protein>
<evidence type="ECO:0000313" key="2">
    <source>
        <dbReference type="Proteomes" id="UP000559885"/>
    </source>
</evidence>
<proteinExistence type="predicted"/>
<name>A0A841ZS72_9LIST</name>
<dbReference type="RefSeq" id="WP_185374932.1">
    <property type="nucleotide sequence ID" value="NZ_JAARRM010000007.1"/>
</dbReference>
<evidence type="ECO:0000313" key="1">
    <source>
        <dbReference type="EMBL" id="MBC1522397.1"/>
    </source>
</evidence>
<dbReference type="Proteomes" id="UP000559885">
    <property type="component" value="Unassembled WGS sequence"/>
</dbReference>
<comment type="caution">
    <text evidence="1">The sequence shown here is derived from an EMBL/GenBank/DDBJ whole genome shotgun (WGS) entry which is preliminary data.</text>
</comment>
<dbReference type="AlphaFoldDB" id="A0A841ZS72"/>
<dbReference type="EMBL" id="JAARRM010000007">
    <property type="protein sequence ID" value="MBC1522397.1"/>
    <property type="molecule type" value="Genomic_DNA"/>
</dbReference>
<accession>A0A841ZS72</accession>
<sequence length="114" mass="13724">MEQEELIQELELNQIRQKAAKETLEKEREHLNHFEEGKKEYVWKMAQELEQAEGDIFEGLLSHIRKEDGLCSRRLNRAVEDARRFVQHAEQHLKEQQEKGDKLLDLFFESMMEK</sequence>
<reference evidence="1 2" key="1">
    <citation type="submission" date="2020-03" db="EMBL/GenBank/DDBJ databases">
        <title>Soil Listeria distribution.</title>
        <authorList>
            <person name="Liao J."/>
            <person name="Wiedmann M."/>
        </authorList>
    </citation>
    <scope>NUCLEOTIDE SEQUENCE [LARGE SCALE GENOMIC DNA]</scope>
    <source>
        <strain evidence="1 2">FSL L7-1507</strain>
    </source>
</reference>